<name>A0AAD5S201_9FUNG</name>
<accession>A0AAD5S201</accession>
<reference evidence="1" key="1">
    <citation type="submission" date="2020-05" db="EMBL/GenBank/DDBJ databases">
        <title>Phylogenomic resolution of chytrid fungi.</title>
        <authorList>
            <person name="Stajich J.E."/>
            <person name="Amses K."/>
            <person name="Simmons R."/>
            <person name="Seto K."/>
            <person name="Myers J."/>
            <person name="Bonds A."/>
            <person name="Quandt C.A."/>
            <person name="Barry K."/>
            <person name="Liu P."/>
            <person name="Grigoriev I."/>
            <person name="Longcore J.E."/>
            <person name="James T.Y."/>
        </authorList>
    </citation>
    <scope>NUCLEOTIDE SEQUENCE</scope>
    <source>
        <strain evidence="1">JEL0318</strain>
    </source>
</reference>
<organism evidence="1 2">
    <name type="scientific">Rhizophlyctis rosea</name>
    <dbReference type="NCBI Taxonomy" id="64517"/>
    <lineage>
        <taxon>Eukaryota</taxon>
        <taxon>Fungi</taxon>
        <taxon>Fungi incertae sedis</taxon>
        <taxon>Chytridiomycota</taxon>
        <taxon>Chytridiomycota incertae sedis</taxon>
        <taxon>Chytridiomycetes</taxon>
        <taxon>Rhizophlyctidales</taxon>
        <taxon>Rhizophlyctidaceae</taxon>
        <taxon>Rhizophlyctis</taxon>
    </lineage>
</organism>
<proteinExistence type="predicted"/>
<sequence length="164" mass="17628">MLGETTPFEEPQFLRAVQYAMDNFKIGDDDPAYVFSWKEPHLVSFANAANLGIGIVAPRPASIAPGLITSNSLKSNLMMFFSALGGGNWEDTMIGPNDAVQANRITSRIADWQRDQWVQQVAAAAGLPVGARLGYLALVLDRRQASGTPLTLPPAAAPAITLFQ</sequence>
<protein>
    <submittedName>
        <fullName evidence="1">Uncharacterized protein</fullName>
    </submittedName>
</protein>
<evidence type="ECO:0000313" key="1">
    <source>
        <dbReference type="EMBL" id="KAJ3036071.1"/>
    </source>
</evidence>
<comment type="caution">
    <text evidence="1">The sequence shown here is derived from an EMBL/GenBank/DDBJ whole genome shotgun (WGS) entry which is preliminary data.</text>
</comment>
<keyword evidence="2" id="KW-1185">Reference proteome</keyword>
<evidence type="ECO:0000313" key="2">
    <source>
        <dbReference type="Proteomes" id="UP001212841"/>
    </source>
</evidence>
<dbReference type="AlphaFoldDB" id="A0AAD5S201"/>
<dbReference type="EMBL" id="JADGJD010001977">
    <property type="protein sequence ID" value="KAJ3036071.1"/>
    <property type="molecule type" value="Genomic_DNA"/>
</dbReference>
<gene>
    <name evidence="1" type="ORF">HK097_003936</name>
</gene>
<dbReference type="Proteomes" id="UP001212841">
    <property type="component" value="Unassembled WGS sequence"/>
</dbReference>